<gene>
    <name evidence="8" type="primary">nuoE</name>
    <name evidence="8" type="ORF">R1CP_10860</name>
</gene>
<dbReference type="Proteomes" id="UP000186108">
    <property type="component" value="Chromosome"/>
</dbReference>
<dbReference type="GO" id="GO:0051537">
    <property type="term" value="F:2 iron, 2 sulfur cluster binding"/>
    <property type="evidence" value="ECO:0007669"/>
    <property type="project" value="UniProtKB-KW"/>
</dbReference>
<dbReference type="PANTHER" id="PTHR10371">
    <property type="entry name" value="NADH DEHYDROGENASE UBIQUINONE FLAVOPROTEIN 2, MITOCHONDRIAL"/>
    <property type="match status" value="1"/>
</dbReference>
<organism evidence="8 9">
    <name type="scientific">Rhodococcus opacus</name>
    <name type="common">Nocardia opaca</name>
    <dbReference type="NCBI Taxonomy" id="37919"/>
    <lineage>
        <taxon>Bacteria</taxon>
        <taxon>Bacillati</taxon>
        <taxon>Actinomycetota</taxon>
        <taxon>Actinomycetes</taxon>
        <taxon>Mycobacteriales</taxon>
        <taxon>Nocardiaceae</taxon>
        <taxon>Rhodococcus</taxon>
    </lineage>
</organism>
<evidence type="ECO:0000313" key="9">
    <source>
        <dbReference type="Proteomes" id="UP000186108"/>
    </source>
</evidence>
<dbReference type="InterPro" id="IPR002023">
    <property type="entry name" value="NuoE-like"/>
</dbReference>
<keyword evidence="8" id="KW-0560">Oxidoreductase</keyword>
<keyword evidence="5" id="KW-0411">Iron-sulfur</keyword>
<dbReference type="Gene3D" id="1.10.10.1590">
    <property type="entry name" value="NADH-quinone oxidoreductase subunit E"/>
    <property type="match status" value="1"/>
</dbReference>
<dbReference type="FunFam" id="1.10.10.1590:FF:000001">
    <property type="entry name" value="NADH-quinone oxidoreductase subunit E"/>
    <property type="match status" value="1"/>
</dbReference>
<dbReference type="InterPro" id="IPR036249">
    <property type="entry name" value="Thioredoxin-like_sf"/>
</dbReference>
<keyword evidence="4" id="KW-0408">Iron</keyword>
<dbReference type="AlphaFoldDB" id="A0A1B1K2P0"/>
<keyword evidence="2" id="KW-0001">2Fe-2S</keyword>
<comment type="cofactor">
    <cofactor evidence="6">
        <name>[2Fe-2S] cluster</name>
        <dbReference type="ChEBI" id="CHEBI:190135"/>
    </cofactor>
</comment>
<feature type="region of interest" description="Disordered" evidence="7">
    <location>
        <begin position="260"/>
        <end position="319"/>
    </location>
</feature>
<dbReference type="InterPro" id="IPR041921">
    <property type="entry name" value="NuoE_N"/>
</dbReference>
<dbReference type="GO" id="GO:0003954">
    <property type="term" value="F:NADH dehydrogenase activity"/>
    <property type="evidence" value="ECO:0007669"/>
    <property type="project" value="TreeGrafter"/>
</dbReference>
<sequence length="319" mass="33573">MSIEGRAHDQAQAPASAASRSAQVFIEFGPRPEEHGLLVRPGAREEYPPEVRARLDADADVVVARYPNSRSALLPLLHLVQAEDGCITPAGIEFCAGRLGLTGAEVAAVATFYSMYRRDPTGDYYVGVCTNTLCAIMGGDAILAALEEHLELPHGGTSADGKVTLEHIECNAACDYAPVVMVNWEFFDNQTPESARSLVDSLRSGARVSPSRGATLCTFRETARILAGFPDERPGALAEGGTAGDATLAGLRVAHERGMAAPDPAETSLIPEPPSRDTEPVAEESAKDQPSPAPSATVPPDRSTSETDPAATDPGRKGD</sequence>
<dbReference type="NCBIfam" id="NF005721">
    <property type="entry name" value="PRK07539.1-1"/>
    <property type="match status" value="1"/>
</dbReference>
<dbReference type="InterPro" id="IPR042128">
    <property type="entry name" value="NuoE_dom"/>
</dbReference>
<protein>
    <submittedName>
        <fullName evidence="8">NADH-quinone oxidoreductase subunit E</fullName>
        <ecNumber evidence="8">1.6.5.11</ecNumber>
    </submittedName>
</protein>
<comment type="similarity">
    <text evidence="1">Belongs to the complex I 24 kDa subunit family.</text>
</comment>
<proteinExistence type="inferred from homology"/>
<dbReference type="EMBL" id="CP009111">
    <property type="protein sequence ID" value="ANS26885.1"/>
    <property type="molecule type" value="Genomic_DNA"/>
</dbReference>
<dbReference type="GO" id="GO:0046872">
    <property type="term" value="F:metal ion binding"/>
    <property type="evidence" value="ECO:0007669"/>
    <property type="project" value="UniProtKB-KW"/>
</dbReference>
<dbReference type="SUPFAM" id="SSF52833">
    <property type="entry name" value="Thioredoxin-like"/>
    <property type="match status" value="1"/>
</dbReference>
<keyword evidence="3" id="KW-0479">Metal-binding</keyword>
<evidence type="ECO:0000256" key="7">
    <source>
        <dbReference type="SAM" id="MobiDB-lite"/>
    </source>
</evidence>
<dbReference type="PANTHER" id="PTHR10371:SF3">
    <property type="entry name" value="NADH DEHYDROGENASE [UBIQUINONE] FLAVOPROTEIN 2, MITOCHONDRIAL"/>
    <property type="match status" value="1"/>
</dbReference>
<dbReference type="PROSITE" id="PS01099">
    <property type="entry name" value="COMPLEX1_24K"/>
    <property type="match status" value="1"/>
</dbReference>
<name>A0A1B1K2P0_RHOOP</name>
<feature type="compositionally biased region" description="Basic and acidic residues" evidence="7">
    <location>
        <begin position="274"/>
        <end position="287"/>
    </location>
</feature>
<evidence type="ECO:0000256" key="4">
    <source>
        <dbReference type="ARBA" id="ARBA00023004"/>
    </source>
</evidence>
<evidence type="ECO:0000256" key="2">
    <source>
        <dbReference type="ARBA" id="ARBA00022714"/>
    </source>
</evidence>
<dbReference type="CDD" id="cd03064">
    <property type="entry name" value="TRX_Fd_NuoE"/>
    <property type="match status" value="1"/>
</dbReference>
<dbReference type="Pfam" id="PF01257">
    <property type="entry name" value="2Fe-2S_thioredx"/>
    <property type="match status" value="1"/>
</dbReference>
<dbReference type="EC" id="1.6.5.11" evidence="8"/>
<dbReference type="RefSeq" id="WP_005253666.1">
    <property type="nucleotide sequence ID" value="NZ_CP009111.1"/>
</dbReference>
<dbReference type="Gene3D" id="3.40.30.10">
    <property type="entry name" value="Glutaredoxin"/>
    <property type="match status" value="1"/>
</dbReference>
<accession>A0A1B1K2P0</accession>
<evidence type="ECO:0000256" key="1">
    <source>
        <dbReference type="ARBA" id="ARBA00010643"/>
    </source>
</evidence>
<reference evidence="8 9" key="1">
    <citation type="submission" date="2014-07" db="EMBL/GenBank/DDBJ databases">
        <authorList>
            <person name="Zhang J.E."/>
            <person name="Yang H."/>
            <person name="Guo J."/>
            <person name="Deng Z."/>
            <person name="Luo H."/>
            <person name="Luo M."/>
            <person name="Zhao B."/>
        </authorList>
    </citation>
    <scope>NUCLEOTIDE SEQUENCE [LARGE SCALE GENOMIC DNA]</scope>
    <source>
        <strain evidence="8 9">1CP</strain>
    </source>
</reference>
<evidence type="ECO:0000313" key="8">
    <source>
        <dbReference type="EMBL" id="ANS26885.1"/>
    </source>
</evidence>
<evidence type="ECO:0000256" key="5">
    <source>
        <dbReference type="ARBA" id="ARBA00023014"/>
    </source>
</evidence>
<dbReference type="PATRIC" id="fig|37919.13.peg.2231"/>
<evidence type="ECO:0000256" key="3">
    <source>
        <dbReference type="ARBA" id="ARBA00022723"/>
    </source>
</evidence>
<evidence type="ECO:0000256" key="6">
    <source>
        <dbReference type="ARBA" id="ARBA00034078"/>
    </source>
</evidence>